<evidence type="ECO:0000313" key="3">
    <source>
        <dbReference type="Proteomes" id="UP001221898"/>
    </source>
</evidence>
<dbReference type="Proteomes" id="UP001221898">
    <property type="component" value="Unassembled WGS sequence"/>
</dbReference>
<dbReference type="EMBL" id="JAINUG010000171">
    <property type="protein sequence ID" value="KAJ8390293.1"/>
    <property type="molecule type" value="Genomic_DNA"/>
</dbReference>
<dbReference type="AlphaFoldDB" id="A0AAD7RTZ3"/>
<feature type="compositionally biased region" description="Basic residues" evidence="1">
    <location>
        <begin position="29"/>
        <end position="49"/>
    </location>
</feature>
<feature type="compositionally biased region" description="Basic residues" evidence="1">
    <location>
        <begin position="1"/>
        <end position="10"/>
    </location>
</feature>
<sequence length="167" mass="19178">MAHAAAHIKKARGEIEPPPDLKALEKARERRRRSRERAERKRKLFTSKRQRAERESERSPTNGLLPPLSRVPRLFVERSVRRRAENTITVDRLQINFTMQSGLPLPHQPVVQNRRCLGVQDGRTAALISPRRRYGPRRLSHVSRVTLPPFCGGPGCPFACRFLAHAR</sequence>
<evidence type="ECO:0000256" key="1">
    <source>
        <dbReference type="SAM" id="MobiDB-lite"/>
    </source>
</evidence>
<name>A0AAD7RTZ3_9TELE</name>
<accession>A0AAD7RTZ3</accession>
<proteinExistence type="predicted"/>
<evidence type="ECO:0000313" key="2">
    <source>
        <dbReference type="EMBL" id="KAJ8390293.1"/>
    </source>
</evidence>
<organism evidence="2 3">
    <name type="scientific">Aldrovandia affinis</name>
    <dbReference type="NCBI Taxonomy" id="143900"/>
    <lineage>
        <taxon>Eukaryota</taxon>
        <taxon>Metazoa</taxon>
        <taxon>Chordata</taxon>
        <taxon>Craniata</taxon>
        <taxon>Vertebrata</taxon>
        <taxon>Euteleostomi</taxon>
        <taxon>Actinopterygii</taxon>
        <taxon>Neopterygii</taxon>
        <taxon>Teleostei</taxon>
        <taxon>Notacanthiformes</taxon>
        <taxon>Halosauridae</taxon>
        <taxon>Aldrovandia</taxon>
    </lineage>
</organism>
<keyword evidence="3" id="KW-1185">Reference proteome</keyword>
<comment type="caution">
    <text evidence="2">The sequence shown here is derived from an EMBL/GenBank/DDBJ whole genome shotgun (WGS) entry which is preliminary data.</text>
</comment>
<protein>
    <submittedName>
        <fullName evidence="2">Uncharacterized protein</fullName>
    </submittedName>
</protein>
<feature type="region of interest" description="Disordered" evidence="1">
    <location>
        <begin position="1"/>
        <end position="66"/>
    </location>
</feature>
<gene>
    <name evidence="2" type="ORF">AAFF_G00108620</name>
</gene>
<reference evidence="2" key="1">
    <citation type="journal article" date="2023" name="Science">
        <title>Genome structures resolve the early diversification of teleost fishes.</title>
        <authorList>
            <person name="Parey E."/>
            <person name="Louis A."/>
            <person name="Montfort J."/>
            <person name="Bouchez O."/>
            <person name="Roques C."/>
            <person name="Iampietro C."/>
            <person name="Lluch J."/>
            <person name="Castinel A."/>
            <person name="Donnadieu C."/>
            <person name="Desvignes T."/>
            <person name="Floi Bucao C."/>
            <person name="Jouanno E."/>
            <person name="Wen M."/>
            <person name="Mejri S."/>
            <person name="Dirks R."/>
            <person name="Jansen H."/>
            <person name="Henkel C."/>
            <person name="Chen W.J."/>
            <person name="Zahm M."/>
            <person name="Cabau C."/>
            <person name="Klopp C."/>
            <person name="Thompson A.W."/>
            <person name="Robinson-Rechavi M."/>
            <person name="Braasch I."/>
            <person name="Lecointre G."/>
            <person name="Bobe J."/>
            <person name="Postlethwait J.H."/>
            <person name="Berthelot C."/>
            <person name="Roest Crollius H."/>
            <person name="Guiguen Y."/>
        </authorList>
    </citation>
    <scope>NUCLEOTIDE SEQUENCE</scope>
    <source>
        <strain evidence="2">NC1722</strain>
    </source>
</reference>